<dbReference type="SMART" id="SM00388">
    <property type="entry name" value="HisKA"/>
    <property type="match status" value="1"/>
</dbReference>
<evidence type="ECO:0000256" key="1">
    <source>
        <dbReference type="ARBA" id="ARBA00000085"/>
    </source>
</evidence>
<dbReference type="PANTHER" id="PTHR43047">
    <property type="entry name" value="TWO-COMPONENT HISTIDINE PROTEIN KINASE"/>
    <property type="match status" value="1"/>
</dbReference>
<evidence type="ECO:0000256" key="6">
    <source>
        <dbReference type="ARBA" id="ARBA00022777"/>
    </source>
</evidence>
<feature type="domain" description="Response regulatory" evidence="11">
    <location>
        <begin position="454"/>
        <end position="563"/>
    </location>
</feature>
<feature type="domain" description="Histidine kinase" evidence="10">
    <location>
        <begin position="234"/>
        <end position="448"/>
    </location>
</feature>
<dbReference type="InterPro" id="IPR036890">
    <property type="entry name" value="HATPase_C_sf"/>
</dbReference>
<keyword evidence="4 8" id="KW-0597">Phosphoprotein</keyword>
<feature type="modified residue" description="4-aspartylphosphate" evidence="8">
    <location>
        <position position="503"/>
    </location>
</feature>
<dbReference type="RefSeq" id="WP_124343661.1">
    <property type="nucleotide sequence ID" value="NZ_BHYL01000238.1"/>
</dbReference>
<evidence type="ECO:0000313" key="12">
    <source>
        <dbReference type="EMBL" id="GCD21153.1"/>
    </source>
</evidence>
<dbReference type="InterPro" id="IPR003594">
    <property type="entry name" value="HATPase_dom"/>
</dbReference>
<dbReference type="SUPFAM" id="SSF55874">
    <property type="entry name" value="ATPase domain of HSP90 chaperone/DNA topoisomerase II/histidine kinase"/>
    <property type="match status" value="1"/>
</dbReference>
<keyword evidence="7" id="KW-0902">Two-component regulatory system</keyword>
<dbReference type="SUPFAM" id="SSF52172">
    <property type="entry name" value="CheY-like"/>
    <property type="match status" value="1"/>
</dbReference>
<dbReference type="GO" id="GO:0000155">
    <property type="term" value="F:phosphorelay sensor kinase activity"/>
    <property type="evidence" value="ECO:0007669"/>
    <property type="project" value="InterPro"/>
</dbReference>
<dbReference type="EC" id="2.7.13.3" evidence="3"/>
<dbReference type="Proteomes" id="UP000288246">
    <property type="component" value="Unassembled WGS sequence"/>
</dbReference>
<dbReference type="Gene3D" id="3.30.565.10">
    <property type="entry name" value="Histidine kinase-like ATPase, C-terminal domain"/>
    <property type="match status" value="1"/>
</dbReference>
<dbReference type="InterPro" id="IPR001789">
    <property type="entry name" value="Sig_transdc_resp-reg_receiver"/>
</dbReference>
<accession>A0A401V2N1</accession>
<dbReference type="Gene3D" id="3.40.50.2300">
    <property type="match status" value="1"/>
</dbReference>
<protein>
    <recommendedName>
        <fullName evidence="3">histidine kinase</fullName>
        <ecNumber evidence="3">2.7.13.3</ecNumber>
    </recommendedName>
</protein>
<evidence type="ECO:0000256" key="2">
    <source>
        <dbReference type="ARBA" id="ARBA00004236"/>
    </source>
</evidence>
<keyword evidence="9" id="KW-0175">Coiled coil</keyword>
<evidence type="ECO:0000256" key="3">
    <source>
        <dbReference type="ARBA" id="ARBA00012438"/>
    </source>
</evidence>
<evidence type="ECO:0000259" key="10">
    <source>
        <dbReference type="PROSITE" id="PS50109"/>
    </source>
</evidence>
<evidence type="ECO:0000313" key="13">
    <source>
        <dbReference type="Proteomes" id="UP000288246"/>
    </source>
</evidence>
<dbReference type="AlphaFoldDB" id="A0A401V2N1"/>
<evidence type="ECO:0000256" key="5">
    <source>
        <dbReference type="ARBA" id="ARBA00022679"/>
    </source>
</evidence>
<dbReference type="InterPro" id="IPR005467">
    <property type="entry name" value="His_kinase_dom"/>
</dbReference>
<keyword evidence="6 12" id="KW-0418">Kinase</keyword>
<evidence type="ECO:0000256" key="9">
    <source>
        <dbReference type="SAM" id="Coils"/>
    </source>
</evidence>
<comment type="subcellular location">
    <subcellularLocation>
        <location evidence="2">Cell membrane</location>
    </subcellularLocation>
</comment>
<dbReference type="PROSITE" id="PS50110">
    <property type="entry name" value="RESPONSE_REGULATORY"/>
    <property type="match status" value="1"/>
</dbReference>
<keyword evidence="5" id="KW-0808">Transferase</keyword>
<dbReference type="EMBL" id="BHYL01000238">
    <property type="protein sequence ID" value="GCD21153.1"/>
    <property type="molecule type" value="Genomic_DNA"/>
</dbReference>
<dbReference type="InterPro" id="IPR004358">
    <property type="entry name" value="Sig_transdc_His_kin-like_C"/>
</dbReference>
<dbReference type="PRINTS" id="PR00344">
    <property type="entry name" value="BCTRLSENSOR"/>
</dbReference>
<proteinExistence type="predicted"/>
<reference evidence="12 13" key="1">
    <citation type="submission" date="2018-11" db="EMBL/GenBank/DDBJ databases">
        <title>Draft genome sequence of Cellulomonas takizawaensis strain TKZ-21.</title>
        <authorList>
            <person name="Yamamura H."/>
            <person name="Hayashi T."/>
            <person name="Hamada M."/>
            <person name="Serisawa Y."/>
            <person name="Matsuyama K."/>
            <person name="Nakagawa Y."/>
            <person name="Otoguro M."/>
            <person name="Yanagida F."/>
            <person name="Hayakawa M."/>
        </authorList>
    </citation>
    <scope>NUCLEOTIDE SEQUENCE [LARGE SCALE GENOMIC DNA]</scope>
    <source>
        <strain evidence="12 13">TKZ-21</strain>
    </source>
</reference>
<dbReference type="Gene3D" id="1.10.287.130">
    <property type="match status" value="1"/>
</dbReference>
<evidence type="ECO:0000256" key="7">
    <source>
        <dbReference type="ARBA" id="ARBA00023012"/>
    </source>
</evidence>
<evidence type="ECO:0000259" key="11">
    <source>
        <dbReference type="PROSITE" id="PS50110"/>
    </source>
</evidence>
<gene>
    <name evidence="12" type="ORF">CTKZ_27150</name>
</gene>
<dbReference type="GO" id="GO:0005886">
    <property type="term" value="C:plasma membrane"/>
    <property type="evidence" value="ECO:0007669"/>
    <property type="project" value="UniProtKB-SubCell"/>
</dbReference>
<dbReference type="SMART" id="SM00387">
    <property type="entry name" value="HATPase_c"/>
    <property type="match status" value="1"/>
</dbReference>
<dbReference type="OrthoDB" id="9757990at2"/>
<evidence type="ECO:0000256" key="8">
    <source>
        <dbReference type="PROSITE-ProRule" id="PRU00169"/>
    </source>
</evidence>
<sequence>MTGGSSVRRLGTVELLTDGDVVLLRQVGREAGGLLGLDGQDQVRLATALSEVGREVAGTAGGLAVLEVDGAPGAPELVVHVLGRPARGGRGDVTGVTAAQRLVDRVDVTSDADGSRTVVLRKALPDARAVSPARLDEVRASLSRPRAADALGELRVQNTELVRALEALAAREQDLVRANEELEETNRGVMAMYTQLSDELEETNSGVVALYAELDERGRQLAAANDAKTRFLRSVSHELRAPVNSILGLTSLLAEGALDEDQRIQVGYLDSSARALLGMVNELLDLARAESGRQHVHRVRVDLAALLGDLQGTVRPLLRPGVALHVDVPTGVELHTDPDLLGRVLRNLLTNAVKFTDAGAVDVAVTVPEDGVVVVTVRDTGIGIPAEHLETVFEEFFQVPNRLQPSAKGTGLGLPYARRVAEALGGSLQVASVVGEGSTFTLTLERTTAPALGRVLVVDDDDAARAVVRGLLAPSAAQVVEARDGAEALDVIAAGAVDAVLMDVRMPGVDGVAALHTLRADARWSTLPVVLMSTLDEPPVAGVPFVAKTALDADGLADVLSRATGTAGATEVAP</sequence>
<dbReference type="PROSITE" id="PS50109">
    <property type="entry name" value="HIS_KIN"/>
    <property type="match status" value="1"/>
</dbReference>
<comment type="catalytic activity">
    <reaction evidence="1">
        <text>ATP + protein L-histidine = ADP + protein N-phospho-L-histidine.</text>
        <dbReference type="EC" id="2.7.13.3"/>
    </reaction>
</comment>
<comment type="caution">
    <text evidence="12">The sequence shown here is derived from an EMBL/GenBank/DDBJ whole genome shotgun (WGS) entry which is preliminary data.</text>
</comment>
<dbReference type="InterPro" id="IPR036097">
    <property type="entry name" value="HisK_dim/P_sf"/>
</dbReference>
<name>A0A401V2N1_9CELL</name>
<dbReference type="InterPro" id="IPR003661">
    <property type="entry name" value="HisK_dim/P_dom"/>
</dbReference>
<dbReference type="Pfam" id="PF00512">
    <property type="entry name" value="HisKA"/>
    <property type="match status" value="1"/>
</dbReference>
<dbReference type="CDD" id="cd00156">
    <property type="entry name" value="REC"/>
    <property type="match status" value="1"/>
</dbReference>
<dbReference type="Pfam" id="PF00072">
    <property type="entry name" value="Response_reg"/>
    <property type="match status" value="1"/>
</dbReference>
<dbReference type="SMART" id="SM00448">
    <property type="entry name" value="REC"/>
    <property type="match status" value="1"/>
</dbReference>
<dbReference type="CDD" id="cd00082">
    <property type="entry name" value="HisKA"/>
    <property type="match status" value="1"/>
</dbReference>
<dbReference type="SUPFAM" id="SSF47384">
    <property type="entry name" value="Homodimeric domain of signal transducing histidine kinase"/>
    <property type="match status" value="1"/>
</dbReference>
<feature type="coiled-coil region" evidence="9">
    <location>
        <begin position="161"/>
        <end position="199"/>
    </location>
</feature>
<evidence type="ECO:0000256" key="4">
    <source>
        <dbReference type="ARBA" id="ARBA00022553"/>
    </source>
</evidence>
<keyword evidence="13" id="KW-1185">Reference proteome</keyword>
<organism evidence="12 13">
    <name type="scientific">Cellulomonas algicola</name>
    <dbReference type="NCBI Taxonomy" id="2071633"/>
    <lineage>
        <taxon>Bacteria</taxon>
        <taxon>Bacillati</taxon>
        <taxon>Actinomycetota</taxon>
        <taxon>Actinomycetes</taxon>
        <taxon>Micrococcales</taxon>
        <taxon>Cellulomonadaceae</taxon>
        <taxon>Cellulomonas</taxon>
    </lineage>
</organism>
<dbReference type="InterPro" id="IPR011006">
    <property type="entry name" value="CheY-like_superfamily"/>
</dbReference>
<dbReference type="Pfam" id="PF02518">
    <property type="entry name" value="HATPase_c"/>
    <property type="match status" value="1"/>
</dbReference>